<dbReference type="SUPFAM" id="SSF47384">
    <property type="entry name" value="Homodimeric domain of signal transducing histidine kinase"/>
    <property type="match status" value="1"/>
</dbReference>
<evidence type="ECO:0000259" key="7">
    <source>
        <dbReference type="PROSITE" id="PS50110"/>
    </source>
</evidence>
<comment type="catalytic activity">
    <reaction evidence="1">
        <text>ATP + protein L-histidine = ADP + protein N-phospho-L-histidine.</text>
        <dbReference type="EC" id="2.7.13.3"/>
    </reaction>
</comment>
<dbReference type="InterPro" id="IPR004358">
    <property type="entry name" value="Sig_transdc_His_kin-like_C"/>
</dbReference>
<keyword evidence="3 5" id="KW-0597">Phosphoprotein</keyword>
<dbReference type="PRINTS" id="PR00344">
    <property type="entry name" value="BCTRLSENSOR"/>
</dbReference>
<dbReference type="InterPro" id="IPR003594">
    <property type="entry name" value="HATPase_dom"/>
</dbReference>
<dbReference type="PANTHER" id="PTHR45339">
    <property type="entry name" value="HYBRID SIGNAL TRANSDUCTION HISTIDINE KINASE J"/>
    <property type="match status" value="1"/>
</dbReference>
<name>A0ABS1CWY7_9PROT</name>
<dbReference type="CDD" id="cd12915">
    <property type="entry name" value="PDC2_DGC_like"/>
    <property type="match status" value="1"/>
</dbReference>
<comment type="caution">
    <text evidence="8">The sequence shown here is derived from an EMBL/GenBank/DDBJ whole genome shotgun (WGS) entry which is preliminary data.</text>
</comment>
<dbReference type="InterPro" id="IPR005467">
    <property type="entry name" value="His_kinase_dom"/>
</dbReference>
<dbReference type="Gene3D" id="1.10.287.130">
    <property type="match status" value="1"/>
</dbReference>
<gene>
    <name evidence="8" type="ORF">CKO45_11360</name>
</gene>
<dbReference type="SUPFAM" id="SSF55874">
    <property type="entry name" value="ATPase domain of HSP90 chaperone/DNA topoisomerase II/histidine kinase"/>
    <property type="match status" value="1"/>
</dbReference>
<evidence type="ECO:0000256" key="4">
    <source>
        <dbReference type="ARBA" id="ARBA00023012"/>
    </source>
</evidence>
<dbReference type="InterPro" id="IPR036890">
    <property type="entry name" value="HATPase_C_sf"/>
</dbReference>
<dbReference type="Proteomes" id="UP000697995">
    <property type="component" value="Unassembled WGS sequence"/>
</dbReference>
<dbReference type="PROSITE" id="PS50109">
    <property type="entry name" value="HIS_KIN"/>
    <property type="match status" value="1"/>
</dbReference>
<evidence type="ECO:0000256" key="1">
    <source>
        <dbReference type="ARBA" id="ARBA00000085"/>
    </source>
</evidence>
<organism evidence="8 9">
    <name type="scientific">Paracraurococcus ruber</name>
    <dbReference type="NCBI Taxonomy" id="77675"/>
    <lineage>
        <taxon>Bacteria</taxon>
        <taxon>Pseudomonadati</taxon>
        <taxon>Pseudomonadota</taxon>
        <taxon>Alphaproteobacteria</taxon>
        <taxon>Acetobacterales</taxon>
        <taxon>Roseomonadaceae</taxon>
        <taxon>Paracraurococcus</taxon>
    </lineage>
</organism>
<feature type="domain" description="Histidine kinase" evidence="6">
    <location>
        <begin position="341"/>
        <end position="561"/>
    </location>
</feature>
<dbReference type="Pfam" id="PF00512">
    <property type="entry name" value="HisKA"/>
    <property type="match status" value="1"/>
</dbReference>
<dbReference type="RefSeq" id="WP_133220801.1">
    <property type="nucleotide sequence ID" value="NZ_NRSG01000069.1"/>
</dbReference>
<evidence type="ECO:0000256" key="5">
    <source>
        <dbReference type="PROSITE-ProRule" id="PRU00169"/>
    </source>
</evidence>
<dbReference type="InterPro" id="IPR003661">
    <property type="entry name" value="HisK_dim/P_dom"/>
</dbReference>
<dbReference type="SMART" id="SM00448">
    <property type="entry name" value="REC"/>
    <property type="match status" value="1"/>
</dbReference>
<proteinExistence type="predicted"/>
<evidence type="ECO:0000256" key="3">
    <source>
        <dbReference type="ARBA" id="ARBA00022553"/>
    </source>
</evidence>
<dbReference type="EMBL" id="NRSG01000069">
    <property type="protein sequence ID" value="MBK1658831.1"/>
    <property type="molecule type" value="Genomic_DNA"/>
</dbReference>
<dbReference type="EC" id="2.7.13.3" evidence="2"/>
<dbReference type="InterPro" id="IPR036097">
    <property type="entry name" value="HisK_dim/P_sf"/>
</dbReference>
<evidence type="ECO:0000313" key="9">
    <source>
        <dbReference type="Proteomes" id="UP000697995"/>
    </source>
</evidence>
<dbReference type="PROSITE" id="PS50110">
    <property type="entry name" value="RESPONSE_REGULATORY"/>
    <property type="match status" value="1"/>
</dbReference>
<accession>A0ABS1CWY7</accession>
<dbReference type="Gene3D" id="3.30.565.10">
    <property type="entry name" value="Histidine kinase-like ATPase, C-terminal domain"/>
    <property type="match status" value="1"/>
</dbReference>
<dbReference type="Gene3D" id="3.40.50.2300">
    <property type="match status" value="1"/>
</dbReference>
<dbReference type="Gene3D" id="3.30.450.20">
    <property type="entry name" value="PAS domain"/>
    <property type="match status" value="2"/>
</dbReference>
<evidence type="ECO:0000259" key="6">
    <source>
        <dbReference type="PROSITE" id="PS50109"/>
    </source>
</evidence>
<dbReference type="SMART" id="SM00388">
    <property type="entry name" value="HisKA"/>
    <property type="match status" value="1"/>
</dbReference>
<dbReference type="CDD" id="cd00082">
    <property type="entry name" value="HisKA"/>
    <property type="match status" value="1"/>
</dbReference>
<dbReference type="Pfam" id="PF00072">
    <property type="entry name" value="Response_reg"/>
    <property type="match status" value="1"/>
</dbReference>
<protein>
    <recommendedName>
        <fullName evidence="2">histidine kinase</fullName>
        <ecNumber evidence="2">2.7.13.3</ecNumber>
    </recommendedName>
</protein>
<dbReference type="SUPFAM" id="SSF52172">
    <property type="entry name" value="CheY-like"/>
    <property type="match status" value="1"/>
</dbReference>
<keyword evidence="4" id="KW-0902">Two-component regulatory system</keyword>
<reference evidence="8 9" key="1">
    <citation type="journal article" date="2020" name="Microorganisms">
        <title>Osmotic Adaptation and Compatible Solute Biosynthesis of Phototrophic Bacteria as Revealed from Genome Analyses.</title>
        <authorList>
            <person name="Imhoff J.F."/>
            <person name="Rahn T."/>
            <person name="Kunzel S."/>
            <person name="Keller A."/>
            <person name="Neulinger S.C."/>
        </authorList>
    </citation>
    <scope>NUCLEOTIDE SEQUENCE [LARGE SCALE GENOMIC DNA]</scope>
    <source>
        <strain evidence="8 9">DSM 15382</strain>
    </source>
</reference>
<sequence length="703" mass="74137">MLLLLLGLLGLLWGGTALLLRQTRAAAVEAALATAEAEAATAAETVLRAFEAVESLHDLVQMRQAMLRGGDAAGATAVEAHLAGIAERQRFGVVRVGVIGPDGMLRWSTGPAGAQGAVAEGPPPDWPSIRARADSGAPGLAISRPTRLTAGGDWSLQAARPLRSAEGRFDGLAVVTLDPVALSAQLQAHLQEDEEEQGRVVVVRHTEDGAIVLRGRSAADALSRRANPYHAVLAAARDAPVGSLAYVSRRTGRPRLVGYRVLPGLPLLASVVLDEERELAGWRDQRLAILAGAAALSLLLVTLLTLQQAWRRSRLAQQRQARQRILAAETLARQRAEILAVIAHEIRTPLTGLLGFGEMLAEADIPAEQRGHAALVVETGRMLLAVVNDTLDLARIEAGRISIEAQPFEPATLLRQCLALSEAPAAAKGLRLLLDLDPALPPWLSGDVTRIRQVLGNLLSNAVKFTERGGVTLRARVQDAPRPGLVGLRLEVQDTGIGIPIASQSRLFTLFEQAEGGRRFGGTGLGLAVSRRLMKAMGGRIGVRSEPGLGSIFWADLALPVAAAPAPAERGGAEPGPPLAILVVDDVAANRVLISAYLSAAGHAVTLASGGVEAVAIAERRRFDAIVMDVNMPGMDGLEATRRLRAGSGPNLRTPILALTAGATSDDRQRTQAAGMSLHLTKPVDRLMLLQVLRRLAVPVSPV</sequence>
<dbReference type="CDD" id="cd16922">
    <property type="entry name" value="HATPase_EvgS-ArcB-TorS-like"/>
    <property type="match status" value="1"/>
</dbReference>
<feature type="domain" description="Response regulatory" evidence="7">
    <location>
        <begin position="580"/>
        <end position="697"/>
    </location>
</feature>
<dbReference type="SMART" id="SM00387">
    <property type="entry name" value="HATPase_c"/>
    <property type="match status" value="1"/>
</dbReference>
<dbReference type="PANTHER" id="PTHR45339:SF1">
    <property type="entry name" value="HYBRID SIGNAL TRANSDUCTION HISTIDINE KINASE J"/>
    <property type="match status" value="1"/>
</dbReference>
<dbReference type="InterPro" id="IPR001789">
    <property type="entry name" value="Sig_transdc_resp-reg_receiver"/>
</dbReference>
<dbReference type="CDD" id="cd18773">
    <property type="entry name" value="PDC1_HK_sensor"/>
    <property type="match status" value="1"/>
</dbReference>
<feature type="modified residue" description="4-aspartylphosphate" evidence="5">
    <location>
        <position position="629"/>
    </location>
</feature>
<dbReference type="InterPro" id="IPR011006">
    <property type="entry name" value="CheY-like_superfamily"/>
</dbReference>
<keyword evidence="9" id="KW-1185">Reference proteome</keyword>
<dbReference type="CDD" id="cd17546">
    <property type="entry name" value="REC_hyHK_CKI1_RcsC-like"/>
    <property type="match status" value="1"/>
</dbReference>
<dbReference type="Pfam" id="PF02518">
    <property type="entry name" value="HATPase_c"/>
    <property type="match status" value="1"/>
</dbReference>
<evidence type="ECO:0000256" key="2">
    <source>
        <dbReference type="ARBA" id="ARBA00012438"/>
    </source>
</evidence>
<evidence type="ECO:0000313" key="8">
    <source>
        <dbReference type="EMBL" id="MBK1658831.1"/>
    </source>
</evidence>